<dbReference type="Gene3D" id="3.30.310.70">
    <property type="entry name" value="TT1751-like domain"/>
    <property type="match status" value="1"/>
</dbReference>
<dbReference type="EMBL" id="LR134310">
    <property type="protein sequence ID" value="VEE89896.1"/>
    <property type="molecule type" value="Genomic_DNA"/>
</dbReference>
<feature type="domain" description="DUF302" evidence="2">
    <location>
        <begin position="57"/>
        <end position="117"/>
    </location>
</feature>
<proteinExistence type="predicted"/>
<dbReference type="SUPFAM" id="SSF103247">
    <property type="entry name" value="TT1751-like"/>
    <property type="match status" value="1"/>
</dbReference>
<dbReference type="AlphaFoldDB" id="A0AAX3FHB4"/>
<dbReference type="PANTHER" id="PTHR38342:SF2">
    <property type="entry name" value="INNER MEMBRANE OR EXPORTED"/>
    <property type="match status" value="1"/>
</dbReference>
<feature type="signal peptide" evidence="1">
    <location>
        <begin position="1"/>
        <end position="20"/>
    </location>
</feature>
<dbReference type="InterPro" id="IPR035923">
    <property type="entry name" value="TT1751-like_sf"/>
</dbReference>
<dbReference type="CDD" id="cd14797">
    <property type="entry name" value="DUF302"/>
    <property type="match status" value="1"/>
</dbReference>
<sequence>MKLKALLLTSLLLAAGYANAETDLKPAVFKSKFSFQQTVETLEETFKDKGMMVFAKIDHQAAAKAAGLEMQPATVIIYGTPKAGTPLMVKDPSLALQLPLKVLVTEPKTGEVEVMLNRAEQVVAHSNTPYQAVENSLAKAEKLIEATVTK</sequence>
<gene>
    <name evidence="3" type="ORF">NCTC8529_00522</name>
</gene>
<feature type="chain" id="PRO_5043713227" evidence="1">
    <location>
        <begin position="21"/>
        <end position="150"/>
    </location>
</feature>
<reference evidence="3 4" key="1">
    <citation type="submission" date="2018-12" db="EMBL/GenBank/DDBJ databases">
        <authorList>
            <consortium name="Pathogen Informatics"/>
        </authorList>
    </citation>
    <scope>NUCLEOTIDE SEQUENCE [LARGE SCALE GENOMIC DNA]</scope>
    <source>
        <strain evidence="3 4">NCTC8529</strain>
    </source>
</reference>
<evidence type="ECO:0000259" key="2">
    <source>
        <dbReference type="Pfam" id="PF03625"/>
    </source>
</evidence>
<keyword evidence="1" id="KW-0732">Signal</keyword>
<dbReference type="GeneID" id="92743142"/>
<evidence type="ECO:0000256" key="1">
    <source>
        <dbReference type="SAM" id="SignalP"/>
    </source>
</evidence>
<protein>
    <submittedName>
        <fullName evidence="3">Uncharacterized conserved protein</fullName>
    </submittedName>
</protein>
<name>A0AAX3FHB4_ACTEU</name>
<evidence type="ECO:0000313" key="3">
    <source>
        <dbReference type="EMBL" id="VEE89896.1"/>
    </source>
</evidence>
<dbReference type="Pfam" id="PF03625">
    <property type="entry name" value="DUF302"/>
    <property type="match status" value="1"/>
</dbReference>
<dbReference type="InterPro" id="IPR005180">
    <property type="entry name" value="DUF302"/>
</dbReference>
<dbReference type="PANTHER" id="PTHR38342">
    <property type="entry name" value="SLR5037 PROTEIN"/>
    <property type="match status" value="1"/>
</dbReference>
<dbReference type="Proteomes" id="UP000268529">
    <property type="component" value="Chromosome"/>
</dbReference>
<accession>A0AAX3FHB4</accession>
<evidence type="ECO:0000313" key="4">
    <source>
        <dbReference type="Proteomes" id="UP000268529"/>
    </source>
</evidence>
<dbReference type="RefSeq" id="WP_039197479.1">
    <property type="nucleotide sequence ID" value="NZ_LR134310.1"/>
</dbReference>
<organism evidence="3 4">
    <name type="scientific">Actinobacillus equuli</name>
    <dbReference type="NCBI Taxonomy" id="718"/>
    <lineage>
        <taxon>Bacteria</taxon>
        <taxon>Pseudomonadati</taxon>
        <taxon>Pseudomonadota</taxon>
        <taxon>Gammaproteobacteria</taxon>
        <taxon>Pasteurellales</taxon>
        <taxon>Pasteurellaceae</taxon>
        <taxon>Actinobacillus</taxon>
    </lineage>
</organism>